<dbReference type="Pfam" id="PF13472">
    <property type="entry name" value="Lipase_GDSL_2"/>
    <property type="match status" value="1"/>
</dbReference>
<dbReference type="AlphaFoldDB" id="A0A370GPY5"/>
<keyword evidence="3" id="KW-1185">Reference proteome</keyword>
<dbReference type="RefSeq" id="WP_114744594.1">
    <property type="nucleotide sequence ID" value="NZ_QQAY01000002.1"/>
</dbReference>
<dbReference type="InterPro" id="IPR051532">
    <property type="entry name" value="Ester_Hydrolysis_Enzymes"/>
</dbReference>
<evidence type="ECO:0000259" key="1">
    <source>
        <dbReference type="Pfam" id="PF13472"/>
    </source>
</evidence>
<dbReference type="PANTHER" id="PTHR30383:SF5">
    <property type="entry name" value="SGNH HYDROLASE-TYPE ESTERASE DOMAIN-CONTAINING PROTEIN"/>
    <property type="match status" value="1"/>
</dbReference>
<comment type="caution">
    <text evidence="2">The sequence shown here is derived from an EMBL/GenBank/DDBJ whole genome shotgun (WGS) entry which is preliminary data.</text>
</comment>
<dbReference type="Proteomes" id="UP000255326">
    <property type="component" value="Unassembled WGS sequence"/>
</dbReference>
<dbReference type="OrthoDB" id="2513075at2"/>
<protein>
    <submittedName>
        <fullName evidence="2">Lysophospholipase L1-like esterase</fullName>
    </submittedName>
</protein>
<feature type="domain" description="SGNH hydrolase-type esterase" evidence="1">
    <location>
        <begin position="5"/>
        <end position="215"/>
    </location>
</feature>
<dbReference type="InterPro" id="IPR036514">
    <property type="entry name" value="SGNH_hydro_sf"/>
</dbReference>
<accession>A0A370GPY5</accession>
<proteinExistence type="predicted"/>
<dbReference type="InterPro" id="IPR013830">
    <property type="entry name" value="SGNH_hydro"/>
</dbReference>
<dbReference type="GO" id="GO:0004622">
    <property type="term" value="F:phosphatidylcholine lysophospholipase activity"/>
    <property type="evidence" value="ECO:0007669"/>
    <property type="project" value="TreeGrafter"/>
</dbReference>
<sequence>MKMICLGDSITRGVSFTGGRLRIMKENYPNLLQQQFVQTGKEQIEIINKGVFNDNSDLLIKRIEKDVIQERPEIALLNIGGNDCDFNWGKVAEEPDSTHEPTVPIERYLNNVSQLIDTLKNADITPIVLTLPPLDPVRYYKNIASRFGTSISHWINTVGGIEHWHSSYNRSLNMLLDQMDSIKRIDVRSYLKKAGDLASLISDDGIHLTKKGYKVMSDSIFAELSLMMQKVESYQN</sequence>
<evidence type="ECO:0000313" key="3">
    <source>
        <dbReference type="Proteomes" id="UP000255326"/>
    </source>
</evidence>
<evidence type="ECO:0000313" key="2">
    <source>
        <dbReference type="EMBL" id="RDI45782.1"/>
    </source>
</evidence>
<dbReference type="PANTHER" id="PTHR30383">
    <property type="entry name" value="THIOESTERASE 1/PROTEASE 1/LYSOPHOSPHOLIPASE L1"/>
    <property type="match status" value="1"/>
</dbReference>
<name>A0A370GPY5_9BACI</name>
<gene>
    <name evidence="2" type="ORF">DFR59_102416</name>
</gene>
<dbReference type="EMBL" id="QQAY01000002">
    <property type="protein sequence ID" value="RDI45782.1"/>
    <property type="molecule type" value="Genomic_DNA"/>
</dbReference>
<dbReference type="SUPFAM" id="SSF52266">
    <property type="entry name" value="SGNH hydrolase"/>
    <property type="match status" value="1"/>
</dbReference>
<dbReference type="Gene3D" id="3.40.50.1110">
    <property type="entry name" value="SGNH hydrolase"/>
    <property type="match status" value="1"/>
</dbReference>
<reference evidence="2 3" key="1">
    <citation type="submission" date="2018-07" db="EMBL/GenBank/DDBJ databases">
        <title>Genomic Encyclopedia of Type Strains, Phase IV (KMG-IV): sequencing the most valuable type-strain genomes for metagenomic binning, comparative biology and taxonomic classification.</title>
        <authorList>
            <person name="Goeker M."/>
        </authorList>
    </citation>
    <scope>NUCLEOTIDE SEQUENCE [LARGE SCALE GENOMIC DNA]</scope>
    <source>
        <strain evidence="2 3">DSM 25281</strain>
    </source>
</reference>
<organism evidence="2 3">
    <name type="scientific">Falsibacillus pallidus</name>
    <dbReference type="NCBI Taxonomy" id="493781"/>
    <lineage>
        <taxon>Bacteria</taxon>
        <taxon>Bacillati</taxon>
        <taxon>Bacillota</taxon>
        <taxon>Bacilli</taxon>
        <taxon>Bacillales</taxon>
        <taxon>Bacillaceae</taxon>
        <taxon>Falsibacillus</taxon>
    </lineage>
</organism>